<evidence type="ECO:0000313" key="2">
    <source>
        <dbReference type="EMBL" id="SDF46604.1"/>
    </source>
</evidence>
<dbReference type="Pfam" id="PF09861">
    <property type="entry name" value="Lar_N"/>
    <property type="match status" value="1"/>
</dbReference>
<protein>
    <recommendedName>
        <fullName evidence="1">LarA-like N-terminal domain-containing protein</fullName>
    </recommendedName>
</protein>
<dbReference type="InterPro" id="IPR018657">
    <property type="entry name" value="LarA-like_N"/>
</dbReference>
<dbReference type="AlphaFoldDB" id="A0A1G7LBB4"/>
<proteinExistence type="predicted"/>
<dbReference type="STRING" id="1123285.SAMN05660235_01704"/>
<keyword evidence="3" id="KW-1185">Reference proteome</keyword>
<evidence type="ECO:0000313" key="3">
    <source>
        <dbReference type="Proteomes" id="UP000243333"/>
    </source>
</evidence>
<dbReference type="Proteomes" id="UP000243333">
    <property type="component" value="Unassembled WGS sequence"/>
</dbReference>
<dbReference type="RefSeq" id="WP_093689931.1">
    <property type="nucleotide sequence ID" value="NZ_FNBU01000011.1"/>
</dbReference>
<gene>
    <name evidence="2" type="ORF">SAMN05660235_01704</name>
</gene>
<sequence>MGIIQELLANVPLPRLVKVYQKFPAAQVVDLPQCLRQELAKQGVGDRIRPGMRIAVAVGSRGIAEIQTITRVTVEEIKRRGGVPFIVPAMGSHGGATAEGQRQVLANLGITEDSVGCPIVSAMDVVEVGRLANGLPVLIDKNAYEADGIVVINRVKPHTAFHGPCESGLAKMITIGLGKQKGADACHAYGFKHMAEHVVEMAKIKLARTRILFGVATVENAYDRVAKIAAVPAEEIIATDQRLLREARAHMPRIMFDPIDVLIVDRIGKEISGDGMDPNITGRYPTPYASGGPAVNKLVVLDLTDKTHGNANGIGAADFTTRKLVAKVDWEYTYANALTSTICEPVRIPMVLASDKEAILAAIKTSYARDLAKVRLVRIKDTLHLGEIYISEALLAQARANPAIEICGEPTDMRFDAQGNLLD</sequence>
<organism evidence="2 3">
    <name type="scientific">Sporolituus thermophilus DSM 23256</name>
    <dbReference type="NCBI Taxonomy" id="1123285"/>
    <lineage>
        <taxon>Bacteria</taxon>
        <taxon>Bacillati</taxon>
        <taxon>Bacillota</taxon>
        <taxon>Negativicutes</taxon>
        <taxon>Selenomonadales</taxon>
        <taxon>Sporomusaceae</taxon>
        <taxon>Sporolituus</taxon>
    </lineage>
</organism>
<evidence type="ECO:0000259" key="1">
    <source>
        <dbReference type="Pfam" id="PF09861"/>
    </source>
</evidence>
<feature type="domain" description="LarA-like N-terminal" evidence="1">
    <location>
        <begin position="33"/>
        <end position="191"/>
    </location>
</feature>
<dbReference type="GO" id="GO:0050043">
    <property type="term" value="F:lactate racemase activity"/>
    <property type="evidence" value="ECO:0007669"/>
    <property type="project" value="InterPro"/>
</dbReference>
<name>A0A1G7LBB4_9FIRM</name>
<reference evidence="3" key="1">
    <citation type="submission" date="2016-10" db="EMBL/GenBank/DDBJ databases">
        <authorList>
            <person name="Varghese N."/>
            <person name="Submissions S."/>
        </authorList>
    </citation>
    <scope>NUCLEOTIDE SEQUENCE [LARGE SCALE GENOMIC DNA]</scope>
    <source>
        <strain evidence="3">DSM 23256</strain>
    </source>
</reference>
<dbReference type="OrthoDB" id="9788398at2"/>
<dbReference type="EMBL" id="FNBU01000011">
    <property type="protein sequence ID" value="SDF46604.1"/>
    <property type="molecule type" value="Genomic_DNA"/>
</dbReference>
<accession>A0A1G7LBB4</accession>
<dbReference type="Gene3D" id="3.40.50.11440">
    <property type="match status" value="1"/>
</dbReference>